<feature type="region of interest" description="Disordered" evidence="1">
    <location>
        <begin position="189"/>
        <end position="233"/>
    </location>
</feature>
<organism evidence="2 3">
    <name type="scientific">Opisthorchis viverrini</name>
    <name type="common">Southeast Asian liver fluke</name>
    <dbReference type="NCBI Taxonomy" id="6198"/>
    <lineage>
        <taxon>Eukaryota</taxon>
        <taxon>Metazoa</taxon>
        <taxon>Spiralia</taxon>
        <taxon>Lophotrochozoa</taxon>
        <taxon>Platyhelminthes</taxon>
        <taxon>Trematoda</taxon>
        <taxon>Digenea</taxon>
        <taxon>Opisthorchiida</taxon>
        <taxon>Opisthorchiata</taxon>
        <taxon>Opisthorchiidae</taxon>
        <taxon>Opisthorchis</taxon>
    </lineage>
</organism>
<keyword evidence="3" id="KW-1185">Reference proteome</keyword>
<accession>A0A074Z1F4</accession>
<feature type="compositionally biased region" description="Polar residues" evidence="1">
    <location>
        <begin position="221"/>
        <end position="233"/>
    </location>
</feature>
<name>A0A074Z1F4_OPIVI</name>
<dbReference type="Proteomes" id="UP000054324">
    <property type="component" value="Unassembled WGS sequence"/>
</dbReference>
<reference evidence="2 3" key="1">
    <citation type="submission" date="2013-11" db="EMBL/GenBank/DDBJ databases">
        <title>Opisthorchis viverrini - life in the bile duct.</title>
        <authorList>
            <person name="Young N.D."/>
            <person name="Nagarajan N."/>
            <person name="Lin S.J."/>
            <person name="Korhonen P.K."/>
            <person name="Jex A.R."/>
            <person name="Hall R.S."/>
            <person name="Safavi-Hemami H."/>
            <person name="Kaewkong W."/>
            <person name="Bertrand D."/>
            <person name="Gao S."/>
            <person name="Seet Q."/>
            <person name="Wongkham S."/>
            <person name="Teh B.T."/>
            <person name="Wongkham C."/>
            <person name="Intapan P.M."/>
            <person name="Maleewong W."/>
            <person name="Yang X."/>
            <person name="Hu M."/>
            <person name="Wang Z."/>
            <person name="Hofmann A."/>
            <person name="Sternberg P.W."/>
            <person name="Tan P."/>
            <person name="Wang J."/>
            <person name="Gasser R.B."/>
        </authorList>
    </citation>
    <scope>NUCLEOTIDE SEQUENCE [LARGE SCALE GENOMIC DNA]</scope>
</reference>
<sequence>MDHTFEFQVLEQPQTYGCPAVIVFLDSKSGFDSADHMALLNTLVQQGPALLNPPFSSDCNVTSGASAVPVPDAPAPPHSTDPARLDPSRFHAGLLETPHSLLAGDSNSAARGSFAVAQFIFGGSLLATPRAAFARPLRRAFRATGRSPLQHPPQSPRSLIRQQLVSRHSVQRRQSAIQQLLQAGEEHGRVRSGYHPGRLELPHSPLAVGRPAWRTPLQGLPSRQPSPSSEGLF</sequence>
<evidence type="ECO:0008006" key="4">
    <source>
        <dbReference type="Google" id="ProtNLM"/>
    </source>
</evidence>
<dbReference type="KEGG" id="ovi:T265_10656"/>
<dbReference type="RefSeq" id="XP_009175367.1">
    <property type="nucleotide sequence ID" value="XM_009177103.1"/>
</dbReference>
<dbReference type="GeneID" id="20324824"/>
<evidence type="ECO:0000313" key="2">
    <source>
        <dbReference type="EMBL" id="KER20886.1"/>
    </source>
</evidence>
<dbReference type="CTD" id="20324824"/>
<gene>
    <name evidence="2" type="ORF">T265_10656</name>
</gene>
<dbReference type="AlphaFoldDB" id="A0A074Z1F4"/>
<evidence type="ECO:0000313" key="3">
    <source>
        <dbReference type="Proteomes" id="UP000054324"/>
    </source>
</evidence>
<proteinExistence type="predicted"/>
<evidence type="ECO:0000256" key="1">
    <source>
        <dbReference type="SAM" id="MobiDB-lite"/>
    </source>
</evidence>
<protein>
    <recommendedName>
        <fullName evidence="4">Reverse transcriptase domain-containing protein</fullName>
    </recommendedName>
</protein>
<dbReference type="EMBL" id="KL597012">
    <property type="protein sequence ID" value="KER20886.1"/>
    <property type="molecule type" value="Genomic_DNA"/>
</dbReference>